<evidence type="ECO:0000256" key="6">
    <source>
        <dbReference type="PROSITE-ProRule" id="PRU10007"/>
    </source>
</evidence>
<accession>A0A9D9J4G1</accession>
<dbReference type="PROSITE" id="PS00070">
    <property type="entry name" value="ALDEHYDE_DEHYDR_CYS"/>
    <property type="match status" value="1"/>
</dbReference>
<dbReference type="FunFam" id="3.40.605.10:FF:000004">
    <property type="entry name" value="Aldehyde dehydrogenase"/>
    <property type="match status" value="1"/>
</dbReference>
<dbReference type="InterPro" id="IPR016162">
    <property type="entry name" value="Ald_DH_N"/>
</dbReference>
<keyword evidence="3" id="KW-0520">NAD</keyword>
<dbReference type="InterPro" id="IPR029510">
    <property type="entry name" value="Ald_DH_CS_GLU"/>
</dbReference>
<dbReference type="PIRSF" id="PIRSF036492">
    <property type="entry name" value="ALDH"/>
    <property type="match status" value="1"/>
</dbReference>
<dbReference type="InterPro" id="IPR015590">
    <property type="entry name" value="Aldehyde_DH_dom"/>
</dbReference>
<dbReference type="PROSITE" id="PS00687">
    <property type="entry name" value="ALDEHYDE_DEHYDR_GLU"/>
    <property type="match status" value="1"/>
</dbReference>
<dbReference type="SUPFAM" id="SSF53720">
    <property type="entry name" value="ALDH-like"/>
    <property type="match status" value="1"/>
</dbReference>
<reference evidence="9" key="1">
    <citation type="submission" date="2020-10" db="EMBL/GenBank/DDBJ databases">
        <authorList>
            <person name="Gilroy R."/>
        </authorList>
    </citation>
    <scope>NUCLEOTIDE SEQUENCE</scope>
    <source>
        <strain evidence="9">B2-16538</strain>
    </source>
</reference>
<dbReference type="EMBL" id="JADILX010000043">
    <property type="protein sequence ID" value="MBO8485249.1"/>
    <property type="molecule type" value="Genomic_DNA"/>
</dbReference>
<dbReference type="Gene3D" id="3.40.605.10">
    <property type="entry name" value="Aldehyde Dehydrogenase, Chain A, domain 1"/>
    <property type="match status" value="1"/>
</dbReference>
<evidence type="ECO:0000256" key="5">
    <source>
        <dbReference type="PIRSR" id="PIRSR036492-1"/>
    </source>
</evidence>
<evidence type="ECO:0000313" key="9">
    <source>
        <dbReference type="EMBL" id="MBO8485249.1"/>
    </source>
</evidence>
<dbReference type="InterPro" id="IPR016163">
    <property type="entry name" value="Ald_DH_C"/>
</dbReference>
<evidence type="ECO:0000256" key="1">
    <source>
        <dbReference type="ARBA" id="ARBA00009986"/>
    </source>
</evidence>
<comment type="caution">
    <text evidence="9">The sequence shown here is derived from an EMBL/GenBank/DDBJ whole genome shotgun (WGS) entry which is preliminary data.</text>
</comment>
<dbReference type="Gene3D" id="3.40.309.10">
    <property type="entry name" value="Aldehyde Dehydrogenase, Chain A, domain 2"/>
    <property type="match status" value="1"/>
</dbReference>
<dbReference type="InterPro" id="IPR016160">
    <property type="entry name" value="Ald_DH_CS_CYS"/>
</dbReference>
<proteinExistence type="inferred from homology"/>
<dbReference type="CDD" id="cd07136">
    <property type="entry name" value="ALDH_YwdH-P39616"/>
    <property type="match status" value="1"/>
</dbReference>
<name>A0A9D9J4G1_9BACT</name>
<protein>
    <recommendedName>
        <fullName evidence="4">Aldehyde dehydrogenase</fullName>
    </recommendedName>
</protein>
<evidence type="ECO:0000313" key="10">
    <source>
        <dbReference type="Proteomes" id="UP000823750"/>
    </source>
</evidence>
<organism evidence="9 10">
    <name type="scientific">Candidatus Cryptobacteroides excrementavium</name>
    <dbReference type="NCBI Taxonomy" id="2840759"/>
    <lineage>
        <taxon>Bacteria</taxon>
        <taxon>Pseudomonadati</taxon>
        <taxon>Bacteroidota</taxon>
        <taxon>Bacteroidia</taxon>
        <taxon>Bacteroidales</taxon>
        <taxon>Candidatus Cryptobacteroides</taxon>
    </lineage>
</organism>
<dbReference type="Proteomes" id="UP000823750">
    <property type="component" value="Unassembled WGS sequence"/>
</dbReference>
<dbReference type="InterPro" id="IPR016161">
    <property type="entry name" value="Ald_DH/histidinol_DH"/>
</dbReference>
<dbReference type="GO" id="GO:0005737">
    <property type="term" value="C:cytoplasm"/>
    <property type="evidence" value="ECO:0007669"/>
    <property type="project" value="TreeGrafter"/>
</dbReference>
<dbReference type="PANTHER" id="PTHR43570:SF16">
    <property type="entry name" value="ALDEHYDE DEHYDROGENASE TYPE III, ISOFORM Q"/>
    <property type="match status" value="1"/>
</dbReference>
<comment type="similarity">
    <text evidence="1 4 7">Belongs to the aldehyde dehydrogenase family.</text>
</comment>
<dbReference type="PANTHER" id="PTHR43570">
    <property type="entry name" value="ALDEHYDE DEHYDROGENASE"/>
    <property type="match status" value="1"/>
</dbReference>
<dbReference type="GO" id="GO:0004029">
    <property type="term" value="F:aldehyde dehydrogenase (NAD+) activity"/>
    <property type="evidence" value="ECO:0007669"/>
    <property type="project" value="TreeGrafter"/>
</dbReference>
<feature type="domain" description="Aldehyde dehydrogenase" evidence="8">
    <location>
        <begin position="6"/>
        <end position="447"/>
    </location>
</feature>
<evidence type="ECO:0000256" key="7">
    <source>
        <dbReference type="RuleBase" id="RU003345"/>
    </source>
</evidence>
<feature type="active site" evidence="5">
    <location>
        <position position="242"/>
    </location>
</feature>
<sequence length="476" mass="53048">MTGEIIRKQKEFFLSGKTLSVEYRKKYLSSLRKNILSMGDMIAAALREDLGKCRAEAYMTETGMCLSELSHALKNIRRWSRPRKVHTAPAQFPARSRIIPEAYGNVLIMSPWNYPFLLCISPLVSAIAAGNTAVIKPSAYAPATSAAVRELISRTFPEEYVTVIEGGRDVNTDLLEQKFDYIFFTGSKNVGRTVMEKASAHLTPVTLELGGKSPVIVTPSADITVSAARIVSGKFLNCGQTCVAPDYILVHESVAGRFTGACITKIREMYGERPLENPDYGKIISIKHFKRLENILHECATDEGHGASGHADRCHMVAGGETDEGALRIAPAIIRLGDISDPEWDRLKIMQEEIFGPLMPILTYRDMDDAINYIRSHPEPLATYIFTKDRTEKKRLLTCLRFGGGCVNDTIIHLASGKLPFGGTGESGMGQYHGKYGFETFSHFKSIVDKPFFPDIPIRYQPYTAFKERLIKMFLK</sequence>
<feature type="active site" evidence="5 6">
    <location>
        <position position="208"/>
    </location>
</feature>
<evidence type="ECO:0000256" key="4">
    <source>
        <dbReference type="PIRNR" id="PIRNR036492"/>
    </source>
</evidence>
<dbReference type="AlphaFoldDB" id="A0A9D9J4G1"/>
<reference evidence="9" key="2">
    <citation type="journal article" date="2021" name="PeerJ">
        <title>Extensive microbial diversity within the chicken gut microbiome revealed by metagenomics and culture.</title>
        <authorList>
            <person name="Gilroy R."/>
            <person name="Ravi A."/>
            <person name="Getino M."/>
            <person name="Pursley I."/>
            <person name="Horton D.L."/>
            <person name="Alikhan N.F."/>
            <person name="Baker D."/>
            <person name="Gharbi K."/>
            <person name="Hall N."/>
            <person name="Watson M."/>
            <person name="Adriaenssens E.M."/>
            <person name="Foster-Nyarko E."/>
            <person name="Jarju S."/>
            <person name="Secka A."/>
            <person name="Antonio M."/>
            <person name="Oren A."/>
            <person name="Chaudhuri R.R."/>
            <person name="La Ragione R."/>
            <person name="Hildebrand F."/>
            <person name="Pallen M.J."/>
        </authorList>
    </citation>
    <scope>NUCLEOTIDE SEQUENCE</scope>
    <source>
        <strain evidence="9">B2-16538</strain>
    </source>
</reference>
<evidence type="ECO:0000259" key="8">
    <source>
        <dbReference type="Pfam" id="PF00171"/>
    </source>
</evidence>
<gene>
    <name evidence="9" type="ORF">IAB78_02355</name>
</gene>
<dbReference type="Pfam" id="PF00171">
    <property type="entry name" value="Aldedh"/>
    <property type="match status" value="1"/>
</dbReference>
<dbReference type="FunFam" id="3.40.309.10:FF:000003">
    <property type="entry name" value="Aldehyde dehydrogenase"/>
    <property type="match status" value="1"/>
</dbReference>
<evidence type="ECO:0000256" key="3">
    <source>
        <dbReference type="ARBA" id="ARBA00023027"/>
    </source>
</evidence>
<keyword evidence="2 4" id="KW-0560">Oxidoreductase</keyword>
<evidence type="ECO:0000256" key="2">
    <source>
        <dbReference type="ARBA" id="ARBA00023002"/>
    </source>
</evidence>
<dbReference type="InterPro" id="IPR012394">
    <property type="entry name" value="Aldehyde_DH_NAD(P)"/>
</dbReference>
<dbReference type="GO" id="GO:0006081">
    <property type="term" value="P:aldehyde metabolic process"/>
    <property type="evidence" value="ECO:0007669"/>
    <property type="project" value="InterPro"/>
</dbReference>